<dbReference type="Gene3D" id="3.40.390.10">
    <property type="entry name" value="Collagenase (Catalytic Domain)"/>
    <property type="match status" value="1"/>
</dbReference>
<dbReference type="Pfam" id="PF18962">
    <property type="entry name" value="Por_Secre_tail"/>
    <property type="match status" value="1"/>
</dbReference>
<evidence type="ECO:0000256" key="1">
    <source>
        <dbReference type="ARBA" id="ARBA00008721"/>
    </source>
</evidence>
<gene>
    <name evidence="13" type="ORF">Rain11_0990</name>
</gene>
<dbReference type="SUPFAM" id="SSF55486">
    <property type="entry name" value="Metalloproteases ('zincins'), catalytic domain"/>
    <property type="match status" value="1"/>
</dbReference>
<dbReference type="GO" id="GO:0008237">
    <property type="term" value="F:metallopeptidase activity"/>
    <property type="evidence" value="ECO:0007669"/>
    <property type="project" value="UniProtKB-KW"/>
</dbReference>
<feature type="domain" description="Peptidase M43 pregnancy-associated plasma-A" evidence="10">
    <location>
        <begin position="173"/>
        <end position="312"/>
    </location>
</feature>
<sequence>MKKILTFGLAALFAGAVSAQRVCHTMHVWEKQKQENPELEQRMHEIERVTENYLRNGSAYQNANERVTGVVTIPVVVHVIYNSSKPQENISDAQIQSQIAVLNEDFRRTNPDHVNVPSLFSSLKADTEIQFVLATTTPTGQATTGITRKASTRTSWGTNDDCKKPSAGGVAPWDATRYLNIWVCNIGGGILGYAQFPGGSTATDGVVISPQYFGSSSKGTGFYLSAPFDKGRTATHEVGHWLNLRHIWGDANCGNDFVADTPTQQTSNGGCPTFPKPSCGNTSDMFMNYMDYTDDRCMYMFTLGQKDRMRATFEPGGGRSGFVGGSSGGGTTPTYCASKGNSVADEWIQRVQLNTINNNSGANAGYGNFTSQSTNLVRGTAYTITITPGWRSTRYAEGYAVWIDYNRDGDFLDAGEQLFTVSATTTTPISRSFTVPTSVTTGATRMRVSMKYNGVPTSCETFSYGEVEDYTVNVVAAREDLSVVPTLNEGFDIQIYPNPAKDVAHIKLVGSQSASLQVFDMAGRNVYNANIDENGEHTIRLEQFEKGIYLINLQTSNGVIERKKLVVQK</sequence>
<keyword evidence="4 9" id="KW-0732">Signal</keyword>
<keyword evidence="5" id="KW-0378">Hydrolase</keyword>
<evidence type="ECO:0000256" key="7">
    <source>
        <dbReference type="ARBA" id="ARBA00023049"/>
    </source>
</evidence>
<keyword evidence="3" id="KW-0479">Metal-binding</keyword>
<evidence type="ECO:0000259" key="11">
    <source>
        <dbReference type="Pfam" id="PF18962"/>
    </source>
</evidence>
<dbReference type="GO" id="GO:0046872">
    <property type="term" value="F:metal ion binding"/>
    <property type="evidence" value="ECO:0007669"/>
    <property type="project" value="UniProtKB-KW"/>
</dbReference>
<feature type="domain" description="GEVED" evidence="12">
    <location>
        <begin position="399"/>
        <end position="473"/>
    </location>
</feature>
<feature type="chain" id="PRO_5014865471" evidence="9">
    <location>
        <begin position="20"/>
        <end position="569"/>
    </location>
</feature>
<evidence type="ECO:0000256" key="5">
    <source>
        <dbReference type="ARBA" id="ARBA00022801"/>
    </source>
</evidence>
<dbReference type="Pfam" id="PF05572">
    <property type="entry name" value="Peptidase_M43"/>
    <property type="match status" value="1"/>
</dbReference>
<proteinExistence type="inferred from homology"/>
<dbReference type="InterPro" id="IPR045474">
    <property type="entry name" value="GEVED"/>
</dbReference>
<evidence type="ECO:0000256" key="4">
    <source>
        <dbReference type="ARBA" id="ARBA00022729"/>
    </source>
</evidence>
<evidence type="ECO:0000259" key="12">
    <source>
        <dbReference type="Pfam" id="PF20009"/>
    </source>
</evidence>
<evidence type="ECO:0000256" key="3">
    <source>
        <dbReference type="ARBA" id="ARBA00022723"/>
    </source>
</evidence>
<keyword evidence="7" id="KW-0482">Metalloprotease</keyword>
<evidence type="ECO:0000256" key="8">
    <source>
        <dbReference type="ARBA" id="ARBA00023157"/>
    </source>
</evidence>
<feature type="domain" description="Secretion system C-terminal sorting" evidence="11">
    <location>
        <begin position="495"/>
        <end position="567"/>
    </location>
</feature>
<reference evidence="13 14" key="1">
    <citation type="submission" date="2017-06" db="EMBL/GenBank/DDBJ databases">
        <title>Raineya orbicola gen. nov., sp. nov. a slightly thermophilic bacterium of the phylum Bacteroidetes and the description of Raineyaceae fam. nov.</title>
        <authorList>
            <person name="Albuquerque L."/>
            <person name="Polonia A.R.M."/>
            <person name="Barroso C."/>
            <person name="Froufe H.J.C."/>
            <person name="Lage O."/>
            <person name="Lobo-Da-Cunha A."/>
            <person name="Egas C."/>
            <person name="Da Costa M.S."/>
        </authorList>
    </citation>
    <scope>NUCLEOTIDE SEQUENCE [LARGE SCALE GENOMIC DNA]</scope>
    <source>
        <strain evidence="13 14">SPSPC-11</strain>
    </source>
</reference>
<dbReference type="CDD" id="cd04275">
    <property type="entry name" value="ZnMc_pappalysin_like"/>
    <property type="match status" value="1"/>
</dbReference>
<dbReference type="Proteomes" id="UP000233387">
    <property type="component" value="Unassembled WGS sequence"/>
</dbReference>
<keyword evidence="8" id="KW-1015">Disulfide bond</keyword>
<evidence type="ECO:0000313" key="13">
    <source>
        <dbReference type="EMBL" id="PKQ69925.1"/>
    </source>
</evidence>
<evidence type="ECO:0000313" key="14">
    <source>
        <dbReference type="Proteomes" id="UP000233387"/>
    </source>
</evidence>
<accession>A0A2N3IHX1</accession>
<dbReference type="Pfam" id="PF20009">
    <property type="entry name" value="GEVED"/>
    <property type="match status" value="1"/>
</dbReference>
<dbReference type="OrthoDB" id="6278496at2"/>
<evidence type="ECO:0000256" key="9">
    <source>
        <dbReference type="SAM" id="SignalP"/>
    </source>
</evidence>
<name>A0A2N3IHX1_9BACT</name>
<dbReference type="NCBIfam" id="TIGR04183">
    <property type="entry name" value="Por_Secre_tail"/>
    <property type="match status" value="1"/>
</dbReference>
<protein>
    <submittedName>
        <fullName evidence="13">Por secretion system C-terminal sorting domain</fullName>
    </submittedName>
</protein>
<dbReference type="GO" id="GO:0006508">
    <property type="term" value="P:proteolysis"/>
    <property type="evidence" value="ECO:0007669"/>
    <property type="project" value="UniProtKB-KW"/>
</dbReference>
<organism evidence="13 14">
    <name type="scientific">Raineya orbicola</name>
    <dbReference type="NCBI Taxonomy" id="2016530"/>
    <lineage>
        <taxon>Bacteria</taxon>
        <taxon>Pseudomonadati</taxon>
        <taxon>Bacteroidota</taxon>
        <taxon>Cytophagia</taxon>
        <taxon>Cytophagales</taxon>
        <taxon>Raineyaceae</taxon>
        <taxon>Raineya</taxon>
    </lineage>
</organism>
<dbReference type="EMBL" id="NKXO01000013">
    <property type="protein sequence ID" value="PKQ69925.1"/>
    <property type="molecule type" value="Genomic_DNA"/>
</dbReference>
<dbReference type="InterPro" id="IPR024079">
    <property type="entry name" value="MetalloPept_cat_dom_sf"/>
</dbReference>
<dbReference type="PANTHER" id="PTHR47466">
    <property type="match status" value="1"/>
</dbReference>
<comment type="caution">
    <text evidence="13">The sequence shown here is derived from an EMBL/GenBank/DDBJ whole genome shotgun (WGS) entry which is preliminary data.</text>
</comment>
<dbReference type="RefSeq" id="WP_101358257.1">
    <property type="nucleotide sequence ID" value="NZ_NKXO01000013.1"/>
</dbReference>
<dbReference type="InterPro" id="IPR008754">
    <property type="entry name" value="Peptidase_M43"/>
</dbReference>
<evidence type="ECO:0000256" key="2">
    <source>
        <dbReference type="ARBA" id="ARBA00022670"/>
    </source>
</evidence>
<feature type="signal peptide" evidence="9">
    <location>
        <begin position="1"/>
        <end position="19"/>
    </location>
</feature>
<dbReference type="AlphaFoldDB" id="A0A2N3IHX1"/>
<keyword evidence="6" id="KW-0862">Zinc</keyword>
<comment type="similarity">
    <text evidence="1">Belongs to the peptidase M43B family.</text>
</comment>
<keyword evidence="14" id="KW-1185">Reference proteome</keyword>
<keyword evidence="2" id="KW-0645">Protease</keyword>
<evidence type="ECO:0000259" key="10">
    <source>
        <dbReference type="Pfam" id="PF05572"/>
    </source>
</evidence>
<dbReference type="InterPro" id="IPR026444">
    <property type="entry name" value="Secre_tail"/>
</dbReference>
<evidence type="ECO:0000256" key="6">
    <source>
        <dbReference type="ARBA" id="ARBA00022833"/>
    </source>
</evidence>
<dbReference type="PANTHER" id="PTHR47466:SF1">
    <property type="entry name" value="METALLOPROTEASE MEP1 (AFU_ORTHOLOGUE AFUA_1G07730)-RELATED"/>
    <property type="match status" value="1"/>
</dbReference>